<dbReference type="Proteomes" id="UP000199462">
    <property type="component" value="Unassembled WGS sequence"/>
</dbReference>
<evidence type="ECO:0000256" key="1">
    <source>
        <dbReference type="SAM" id="SignalP"/>
    </source>
</evidence>
<dbReference type="Pfam" id="PF07632">
    <property type="entry name" value="Sde182_NH-like"/>
    <property type="match status" value="1"/>
</dbReference>
<reference evidence="5" key="1">
    <citation type="submission" date="2016-10" db="EMBL/GenBank/DDBJ databases">
        <authorList>
            <person name="Varghese N."/>
            <person name="Submissions S."/>
        </authorList>
    </citation>
    <scope>NUCLEOTIDE SEQUENCE [LARGE SCALE GENOMIC DNA]</scope>
    <source>
        <strain evidence="5">DSM 19891</strain>
    </source>
</reference>
<evidence type="ECO:0008006" key="6">
    <source>
        <dbReference type="Google" id="ProtNLM"/>
    </source>
</evidence>
<feature type="domain" description="Cellulose-binding Sde182 nucleoside hydrolase-like" evidence="2">
    <location>
        <begin position="26"/>
        <end position="285"/>
    </location>
</feature>
<dbReference type="InterPro" id="IPR048527">
    <property type="entry name" value="Sde182_C"/>
</dbReference>
<keyword evidence="1" id="KW-0732">Signal</keyword>
<dbReference type="InterPro" id="IPR013783">
    <property type="entry name" value="Ig-like_fold"/>
</dbReference>
<dbReference type="GO" id="GO:0016799">
    <property type="term" value="F:hydrolase activity, hydrolyzing N-glycosyl compounds"/>
    <property type="evidence" value="ECO:0007669"/>
    <property type="project" value="InterPro"/>
</dbReference>
<evidence type="ECO:0000259" key="2">
    <source>
        <dbReference type="Pfam" id="PF07632"/>
    </source>
</evidence>
<proteinExistence type="predicted"/>
<evidence type="ECO:0000313" key="4">
    <source>
        <dbReference type="EMBL" id="SFR62855.1"/>
    </source>
</evidence>
<dbReference type="Pfam" id="PF21027">
    <property type="entry name" value="Sde0182_C"/>
    <property type="match status" value="1"/>
</dbReference>
<dbReference type="AlphaFoldDB" id="A0A1I6I7Y7"/>
<evidence type="ECO:0000313" key="5">
    <source>
        <dbReference type="Proteomes" id="UP000199462"/>
    </source>
</evidence>
<dbReference type="STRING" id="440514.SAMN04488010_1275"/>
<keyword evidence="5" id="KW-1185">Reference proteome</keyword>
<evidence type="ECO:0000259" key="3">
    <source>
        <dbReference type="Pfam" id="PF21027"/>
    </source>
</evidence>
<sequence>MKKFTLLCLALLTIQSSLSQTTKKNRVIILSDIEADPDDTQSFVRLFLYANEIDIKGIVATTSCWMQTTINPNSIEKIVDAYGKIQPNLLKHQKDYPSAEALRSIIKEGLPKYGMTGVGDGMDSEGSDWIISELEKDDDRPLWISVWGGVNTLAQSLHKIKNTKSIKDAKKLISKLRVYTISDQDDSGLWIRNNFPDVFYIVSPGDNYEDATWTGVNTFIKGIDNTTISNEWLADNIQQNHGPLGAIYPDVAWGVEGDTPAFLSLIPNGLNESEHPNWGSWGGRYELYKPDFSKTKKGNSIVEIGAEKRAIWTNAIDNYTPHIPSKYGRSVKPDSTSFTGFKETLWRWRDDFNNDFAARMDWCTMSFENANHPPVPVLSHPQEFEVKSGQAFTLDALDSTDPDGDNLSFLWFHYPEESSYKEKINLGADNVHIVHATAPKVTKKETLHFILKVTDKGSPALSRYKRVIVTVTP</sequence>
<dbReference type="Gene3D" id="3.90.245.10">
    <property type="entry name" value="Ribonucleoside hydrolase-like"/>
    <property type="match status" value="1"/>
</dbReference>
<name>A0A1I6I7Y7_9FLAO</name>
<dbReference type="InterPro" id="IPR011483">
    <property type="entry name" value="Sde182_NH-like"/>
</dbReference>
<feature type="domain" description="Cellulose-binding Sde182 C-terminal" evidence="3">
    <location>
        <begin position="392"/>
        <end position="471"/>
    </location>
</feature>
<feature type="chain" id="PRO_5011757029" description="DUF1593 domain-containing protein" evidence="1">
    <location>
        <begin position="20"/>
        <end position="473"/>
    </location>
</feature>
<dbReference type="EMBL" id="FOYX01000001">
    <property type="protein sequence ID" value="SFR62855.1"/>
    <property type="molecule type" value="Genomic_DNA"/>
</dbReference>
<dbReference type="Gene3D" id="2.60.40.10">
    <property type="entry name" value="Immunoglobulins"/>
    <property type="match status" value="1"/>
</dbReference>
<accession>A0A1I6I7Y7</accession>
<dbReference type="InterPro" id="IPR036452">
    <property type="entry name" value="Ribo_hydro-like"/>
</dbReference>
<dbReference type="SUPFAM" id="SSF53590">
    <property type="entry name" value="Nucleoside hydrolase"/>
    <property type="match status" value="1"/>
</dbReference>
<protein>
    <recommendedName>
        <fullName evidence="6">DUF1593 domain-containing protein</fullName>
    </recommendedName>
</protein>
<feature type="signal peptide" evidence="1">
    <location>
        <begin position="1"/>
        <end position="19"/>
    </location>
</feature>
<organism evidence="4 5">
    <name type="scientific">Maribacter stanieri</name>
    <dbReference type="NCBI Taxonomy" id="440514"/>
    <lineage>
        <taxon>Bacteria</taxon>
        <taxon>Pseudomonadati</taxon>
        <taxon>Bacteroidota</taxon>
        <taxon>Flavobacteriia</taxon>
        <taxon>Flavobacteriales</taxon>
        <taxon>Flavobacteriaceae</taxon>
        <taxon>Maribacter</taxon>
    </lineage>
</organism>
<dbReference type="RefSeq" id="WP_091902190.1">
    <property type="nucleotide sequence ID" value="NZ_FOYX01000001.1"/>
</dbReference>
<gene>
    <name evidence="4" type="ORF">SAMN04488010_1275</name>
</gene>